<dbReference type="Gene3D" id="1.10.10.2840">
    <property type="entry name" value="PucR C-terminal helix-turn-helix domain"/>
    <property type="match status" value="1"/>
</dbReference>
<dbReference type="InterPro" id="IPR042070">
    <property type="entry name" value="PucR_C-HTH_sf"/>
</dbReference>
<dbReference type="InterPro" id="IPR029016">
    <property type="entry name" value="GAF-like_dom_sf"/>
</dbReference>
<evidence type="ECO:0000313" key="4">
    <source>
        <dbReference type="EMBL" id="CEJ08888.1"/>
    </source>
</evidence>
<evidence type="ECO:0000313" key="3">
    <source>
        <dbReference type="EMBL" id="CAA7600956.1"/>
    </source>
</evidence>
<dbReference type="InterPro" id="IPR000160">
    <property type="entry name" value="GGDEF_dom"/>
</dbReference>
<keyword evidence="5" id="KW-1185">Reference proteome</keyword>
<sequence>MIRKSGVTVGDVLGLECMKGVKVLAGQNGLERSVTNVNIMEVPDIYNWVNAGDLLLTTAYSIRDDREALIELIPKLANQGLAGLALKPKRYLEYVPQEMIEQANQMDFPLLELPVETSFADVLNPILSEILQMHTAFFEKSEKANRFFMEVILKGGGITDIVAKLAEVIDNTVVIYNPDNEVLAKHFVNWDASAWEEAAKRVKDVEVRVINPSDSGVNYYVTTMETEPYLQEFRMPIIVRGQVSGYLSVWDNQRALTQTDFIFIERAMTIAALELLNQRTLLEVERRHRNDFIGDLLQEAKIEEKSLKERARYLGWDLNCNYAALVVDIDNFLGFASKGRQDEQSIQEAKDYLFNQIMEAIHKDEPSIVGTKSDSIILLLSHPERITKEKIDAYFKLRSQEILNFISKKVKDFTISIGVGRYYPGIPGLRKSYKEALQALGVGKVLFGQNQLVFFSELGIYRLLQQVPNREELELFYKETVAPLDDHDMKCHGDLLKTLETFFEYHGNLKQVSQVLFVHYNTVLYRVEQIREITGLDLKSAENRLNLQIGLKIRKILRQKDK</sequence>
<dbReference type="Pfam" id="PF17853">
    <property type="entry name" value="GGDEF_2"/>
    <property type="match status" value="1"/>
</dbReference>
<gene>
    <name evidence="3" type="ORF">DEACI_1609</name>
    <name evidence="4" type="ORF">DEACI_3370</name>
</gene>
<dbReference type="Proteomes" id="UP000836597">
    <property type="component" value="Chromosome"/>
</dbReference>
<reference evidence="4" key="1">
    <citation type="submission" date="2014-11" db="EMBL/GenBank/DDBJ databases">
        <authorList>
            <person name="Hornung B.V."/>
        </authorList>
    </citation>
    <scope>NUCLEOTIDE SEQUENCE</scope>
    <source>
        <strain evidence="4">INE</strain>
    </source>
</reference>
<evidence type="ECO:0000256" key="1">
    <source>
        <dbReference type="ARBA" id="ARBA00006754"/>
    </source>
</evidence>
<dbReference type="PROSITE" id="PS50887">
    <property type="entry name" value="GGDEF"/>
    <property type="match status" value="1"/>
</dbReference>
<evidence type="ECO:0000313" key="5">
    <source>
        <dbReference type="Proteomes" id="UP001071230"/>
    </source>
</evidence>
<dbReference type="EMBL" id="LR746496">
    <property type="protein sequence ID" value="CAA7600956.1"/>
    <property type="molecule type" value="Genomic_DNA"/>
</dbReference>
<reference evidence="3" key="2">
    <citation type="submission" date="2020-01" db="EMBL/GenBank/DDBJ databases">
        <authorList>
            <person name="Hornung B."/>
        </authorList>
    </citation>
    <scope>NUCLEOTIDE SEQUENCE</scope>
    <source>
        <strain evidence="3">PacBioINE</strain>
    </source>
</reference>
<organism evidence="3">
    <name type="scientific">Acididesulfobacillus acetoxydans</name>
    <dbReference type="NCBI Taxonomy" id="1561005"/>
    <lineage>
        <taxon>Bacteria</taxon>
        <taxon>Bacillati</taxon>
        <taxon>Bacillota</taxon>
        <taxon>Clostridia</taxon>
        <taxon>Eubacteriales</taxon>
        <taxon>Peptococcaceae</taxon>
        <taxon>Acididesulfobacillus</taxon>
    </lineage>
</organism>
<proteinExistence type="inferred from homology"/>
<accession>A0A8S0XB98</accession>
<evidence type="ECO:0000259" key="2">
    <source>
        <dbReference type="PROSITE" id="PS50887"/>
    </source>
</evidence>
<dbReference type="Pfam" id="PF07905">
    <property type="entry name" value="PucR"/>
    <property type="match status" value="1"/>
</dbReference>
<name>A0A8S0XB98_9FIRM</name>
<comment type="similarity">
    <text evidence="1">Belongs to the CdaR family.</text>
</comment>
<dbReference type="Pfam" id="PF13556">
    <property type="entry name" value="HTH_30"/>
    <property type="match status" value="1"/>
</dbReference>
<feature type="domain" description="GGDEF" evidence="2">
    <location>
        <begin position="320"/>
        <end position="457"/>
    </location>
</feature>
<dbReference type="EMBL" id="CDGJ01000104">
    <property type="protein sequence ID" value="CEJ08888.1"/>
    <property type="molecule type" value="Genomic_DNA"/>
</dbReference>
<dbReference type="InterPro" id="IPR051448">
    <property type="entry name" value="CdaR-like_regulators"/>
</dbReference>
<dbReference type="PANTHER" id="PTHR33744:SF1">
    <property type="entry name" value="DNA-BINDING TRANSCRIPTIONAL ACTIVATOR ADER"/>
    <property type="match status" value="1"/>
</dbReference>
<dbReference type="KEGG" id="aacx:DEACI_1609"/>
<dbReference type="RefSeq" id="WP_240984540.1">
    <property type="nucleotide sequence ID" value="NZ_CDGJ01000104.1"/>
</dbReference>
<dbReference type="Gene3D" id="3.30.450.40">
    <property type="match status" value="1"/>
</dbReference>
<protein>
    <submittedName>
        <fullName evidence="3">PucR C-terminal helix-turn-helix domain protein</fullName>
    </submittedName>
    <submittedName>
        <fullName evidence="4">Purine catabolism regulatory protein</fullName>
    </submittedName>
</protein>
<dbReference type="InterPro" id="IPR025736">
    <property type="entry name" value="PucR_C-HTH_dom"/>
</dbReference>
<dbReference type="InterPro" id="IPR041522">
    <property type="entry name" value="CdaR_GGDEF"/>
</dbReference>
<dbReference type="AlphaFoldDB" id="A0A8S0XB98"/>
<dbReference type="InterPro" id="IPR012914">
    <property type="entry name" value="PucR_dom"/>
</dbReference>
<dbReference type="PANTHER" id="PTHR33744">
    <property type="entry name" value="CARBOHYDRATE DIACID REGULATOR"/>
    <property type="match status" value="1"/>
</dbReference>
<dbReference type="Proteomes" id="UP001071230">
    <property type="component" value="Unassembled WGS sequence"/>
</dbReference>